<feature type="non-terminal residue" evidence="1">
    <location>
        <position position="1"/>
    </location>
</feature>
<evidence type="ECO:0000313" key="2">
    <source>
        <dbReference type="Proteomes" id="UP000237105"/>
    </source>
</evidence>
<sequence length="63" mass="6952">RNRFVFDNSYTAPCGVLESVNRVLSSCLLSNVTPPSPLIDTTDDKRWVPPAFGLLKLNTDTAK</sequence>
<dbReference type="OrthoDB" id="10393131at2759"/>
<reference evidence="2" key="1">
    <citation type="submission" date="2016-06" db="EMBL/GenBank/DDBJ databases">
        <title>Parallel loss of symbiosis genes in relatives of nitrogen-fixing non-legume Parasponia.</title>
        <authorList>
            <person name="Van Velzen R."/>
            <person name="Holmer R."/>
            <person name="Bu F."/>
            <person name="Rutten L."/>
            <person name="Van Zeijl A."/>
            <person name="Liu W."/>
            <person name="Santuari L."/>
            <person name="Cao Q."/>
            <person name="Sharma T."/>
            <person name="Shen D."/>
            <person name="Roswanjaya Y."/>
            <person name="Wardhani T."/>
            <person name="Kalhor M.S."/>
            <person name="Jansen J."/>
            <person name="Van den Hoogen J."/>
            <person name="Gungor B."/>
            <person name="Hartog M."/>
            <person name="Hontelez J."/>
            <person name="Verver J."/>
            <person name="Yang W.-C."/>
            <person name="Schijlen E."/>
            <person name="Repin R."/>
            <person name="Schilthuizen M."/>
            <person name="Schranz E."/>
            <person name="Heidstra R."/>
            <person name="Miyata K."/>
            <person name="Fedorova E."/>
            <person name="Kohlen W."/>
            <person name="Bisseling T."/>
            <person name="Smit S."/>
            <person name="Geurts R."/>
        </authorList>
    </citation>
    <scope>NUCLEOTIDE SEQUENCE [LARGE SCALE GENOMIC DNA]</scope>
    <source>
        <strain evidence="2">cv. WU1-14</strain>
    </source>
</reference>
<dbReference type="Proteomes" id="UP000237105">
    <property type="component" value="Unassembled WGS sequence"/>
</dbReference>
<comment type="caution">
    <text evidence="1">The sequence shown here is derived from an EMBL/GenBank/DDBJ whole genome shotgun (WGS) entry which is preliminary data.</text>
</comment>
<keyword evidence="2" id="KW-1185">Reference proteome</keyword>
<name>A0A2P5BR98_PARAD</name>
<proteinExistence type="predicted"/>
<protein>
    <submittedName>
        <fullName evidence="1">Uncharacterized protein</fullName>
    </submittedName>
</protein>
<dbReference type="AlphaFoldDB" id="A0A2P5BR98"/>
<gene>
    <name evidence="1" type="ORF">PanWU01x14_216850</name>
</gene>
<accession>A0A2P5BR98</accession>
<dbReference type="EMBL" id="JXTB01000234">
    <property type="protein sequence ID" value="PON51318.1"/>
    <property type="molecule type" value="Genomic_DNA"/>
</dbReference>
<organism evidence="1 2">
    <name type="scientific">Parasponia andersonii</name>
    <name type="common">Sponia andersonii</name>
    <dbReference type="NCBI Taxonomy" id="3476"/>
    <lineage>
        <taxon>Eukaryota</taxon>
        <taxon>Viridiplantae</taxon>
        <taxon>Streptophyta</taxon>
        <taxon>Embryophyta</taxon>
        <taxon>Tracheophyta</taxon>
        <taxon>Spermatophyta</taxon>
        <taxon>Magnoliopsida</taxon>
        <taxon>eudicotyledons</taxon>
        <taxon>Gunneridae</taxon>
        <taxon>Pentapetalae</taxon>
        <taxon>rosids</taxon>
        <taxon>fabids</taxon>
        <taxon>Rosales</taxon>
        <taxon>Cannabaceae</taxon>
        <taxon>Parasponia</taxon>
    </lineage>
</organism>
<evidence type="ECO:0000313" key="1">
    <source>
        <dbReference type="EMBL" id="PON51318.1"/>
    </source>
</evidence>